<feature type="domain" description="AB hydrolase-1" evidence="4">
    <location>
        <begin position="85"/>
        <end position="203"/>
    </location>
</feature>
<comment type="similarity">
    <text evidence="1">Belongs to the AB hydrolase superfamily. MetX family.</text>
</comment>
<dbReference type="GO" id="GO:0009092">
    <property type="term" value="P:homoserine metabolic process"/>
    <property type="evidence" value="ECO:0007669"/>
    <property type="project" value="TreeGrafter"/>
</dbReference>
<feature type="active site" evidence="3">
    <location>
        <position position="320"/>
    </location>
</feature>
<dbReference type="OrthoDB" id="9972683at2759"/>
<dbReference type="Proteomes" id="UP000078343">
    <property type="component" value="Unassembled WGS sequence"/>
</dbReference>
<keyword evidence="2" id="KW-0808">Transferase</keyword>
<dbReference type="SUPFAM" id="SSF53474">
    <property type="entry name" value="alpha/beta-Hydrolases"/>
    <property type="match status" value="1"/>
</dbReference>
<evidence type="ECO:0000256" key="1">
    <source>
        <dbReference type="ARBA" id="ARBA00006886"/>
    </source>
</evidence>
<comment type="caution">
    <text evidence="5">The sequence shown here is derived from an EMBL/GenBank/DDBJ whole genome shotgun (WGS) entry which is preliminary data.</text>
</comment>
<keyword evidence="6" id="KW-1185">Reference proteome</keyword>
<sequence length="341" mass="38259">MASAVPFSWPTPTEGDFVIKDFQFNCGSTLHELRYHYRTLGKLRKDAKGHAENAVLIMHGTTRSGQQFLTDTFAGELFGPGQLLDIEKYYIVLRDAIGHGQSSKPSDGLHARFPKYGYNDVVRADHLLLTEHLGVDHLRLVMGTSMGGMHTWLWSGTFPDFMDASMALACLPHQISGRNRVLRKILIDSIRTDPEFQNGDYTKQPHGLKAAIGVFLLGVSAPLYWQSEAPTLQSADAYLEMRLARELEIADANNMVFAFEASWDYDPRPLLKNIKAPFMAWNTADDQLCPPELQILEREIQNVSQGKAVTLPITEATRGHSSYNFASLFKDYLQEILHTSA</sequence>
<gene>
    <name evidence="5" type="ORF">AYL99_07249</name>
</gene>
<dbReference type="GeneID" id="30011417"/>
<evidence type="ECO:0000256" key="2">
    <source>
        <dbReference type="ARBA" id="ARBA00022679"/>
    </source>
</evidence>
<accession>A0A178ZEE7</accession>
<dbReference type="PANTHER" id="PTHR32268:SF11">
    <property type="entry name" value="HOMOSERINE O-ACETYLTRANSFERASE"/>
    <property type="match status" value="1"/>
</dbReference>
<dbReference type="GO" id="GO:0004414">
    <property type="term" value="F:homoserine O-acetyltransferase activity"/>
    <property type="evidence" value="ECO:0007669"/>
    <property type="project" value="TreeGrafter"/>
</dbReference>
<evidence type="ECO:0000259" key="4">
    <source>
        <dbReference type="Pfam" id="PF00561"/>
    </source>
</evidence>
<dbReference type="NCBIfam" id="NF005071">
    <property type="entry name" value="PRK06489.1"/>
    <property type="match status" value="1"/>
</dbReference>
<dbReference type="PIRSF" id="PIRSF000443">
    <property type="entry name" value="Homoser_Ac_trans"/>
    <property type="match status" value="1"/>
</dbReference>
<evidence type="ECO:0000313" key="6">
    <source>
        <dbReference type="Proteomes" id="UP000078343"/>
    </source>
</evidence>
<dbReference type="InterPro" id="IPR000073">
    <property type="entry name" value="AB_hydrolase_1"/>
</dbReference>
<protein>
    <recommendedName>
        <fullName evidence="4">AB hydrolase-1 domain-containing protein</fullName>
    </recommendedName>
</protein>
<feature type="active site" description="Nucleophile" evidence="3">
    <location>
        <position position="145"/>
    </location>
</feature>
<dbReference type="EMBL" id="LVYI01000006">
    <property type="protein sequence ID" value="OAP58159.1"/>
    <property type="molecule type" value="Genomic_DNA"/>
</dbReference>
<dbReference type="PANTHER" id="PTHR32268">
    <property type="entry name" value="HOMOSERINE O-ACETYLTRANSFERASE"/>
    <property type="match status" value="1"/>
</dbReference>
<dbReference type="GO" id="GO:0009086">
    <property type="term" value="P:methionine biosynthetic process"/>
    <property type="evidence" value="ECO:0007669"/>
    <property type="project" value="TreeGrafter"/>
</dbReference>
<dbReference type="RefSeq" id="XP_018691526.1">
    <property type="nucleotide sequence ID" value="XM_018838758.1"/>
</dbReference>
<reference evidence="5 6" key="1">
    <citation type="submission" date="2016-04" db="EMBL/GenBank/DDBJ databases">
        <title>Draft genome of Fonsecaea erecta CBS 125763.</title>
        <authorList>
            <person name="Weiss V.A."/>
            <person name="Vicente V.A."/>
            <person name="Raittz R.T."/>
            <person name="Moreno L.F."/>
            <person name="De Souza E.M."/>
            <person name="Pedrosa F.O."/>
            <person name="Steffens M.B."/>
            <person name="Faoro H."/>
            <person name="Tadra-Sfeir M.Z."/>
            <person name="Najafzadeh M.J."/>
            <person name="Felipe M.S."/>
            <person name="Teixeira M."/>
            <person name="Sun J."/>
            <person name="Xi L."/>
            <person name="Gomes R."/>
            <person name="De Azevedo C.M."/>
            <person name="Salgado C.G."/>
            <person name="Da Silva M.B."/>
            <person name="Nascimento M.F."/>
            <person name="Queiroz-Telles F."/>
            <person name="Attili D.S."/>
            <person name="Gorbushina A."/>
        </authorList>
    </citation>
    <scope>NUCLEOTIDE SEQUENCE [LARGE SCALE GENOMIC DNA]</scope>
    <source>
        <strain evidence="5 6">CBS 125763</strain>
    </source>
</reference>
<dbReference type="Pfam" id="PF00561">
    <property type="entry name" value="Abhydrolase_1"/>
    <property type="match status" value="1"/>
</dbReference>
<evidence type="ECO:0000313" key="5">
    <source>
        <dbReference type="EMBL" id="OAP58159.1"/>
    </source>
</evidence>
<proteinExistence type="inferred from homology"/>
<dbReference type="InterPro" id="IPR008220">
    <property type="entry name" value="HAT_MetX-like"/>
</dbReference>
<dbReference type="Gene3D" id="3.40.50.1820">
    <property type="entry name" value="alpha/beta hydrolase"/>
    <property type="match status" value="1"/>
</dbReference>
<evidence type="ECO:0000256" key="3">
    <source>
        <dbReference type="PIRSR" id="PIRSR000443-1"/>
    </source>
</evidence>
<dbReference type="STRING" id="1367422.A0A178ZEE7"/>
<name>A0A178ZEE7_9EURO</name>
<dbReference type="InterPro" id="IPR029058">
    <property type="entry name" value="AB_hydrolase_fold"/>
</dbReference>
<feature type="active site" evidence="3">
    <location>
        <position position="286"/>
    </location>
</feature>
<dbReference type="AlphaFoldDB" id="A0A178ZEE7"/>
<organism evidence="5 6">
    <name type="scientific">Fonsecaea erecta</name>
    <dbReference type="NCBI Taxonomy" id="1367422"/>
    <lineage>
        <taxon>Eukaryota</taxon>
        <taxon>Fungi</taxon>
        <taxon>Dikarya</taxon>
        <taxon>Ascomycota</taxon>
        <taxon>Pezizomycotina</taxon>
        <taxon>Eurotiomycetes</taxon>
        <taxon>Chaetothyriomycetidae</taxon>
        <taxon>Chaetothyriales</taxon>
        <taxon>Herpotrichiellaceae</taxon>
        <taxon>Fonsecaea</taxon>
    </lineage>
</organism>